<dbReference type="NCBIfam" id="TIGR00229">
    <property type="entry name" value="sensory_box"/>
    <property type="match status" value="2"/>
</dbReference>
<dbReference type="PROSITE" id="PS50110">
    <property type="entry name" value="RESPONSE_REGULATORY"/>
    <property type="match status" value="1"/>
</dbReference>
<feature type="domain" description="Histidine kinase" evidence="5">
    <location>
        <begin position="1150"/>
        <end position="1366"/>
    </location>
</feature>
<dbReference type="PROSITE" id="PS50113">
    <property type="entry name" value="PAC"/>
    <property type="match status" value="3"/>
</dbReference>
<keyword evidence="3 4" id="KW-0597">Phosphoprotein</keyword>
<dbReference type="PRINTS" id="PR00344">
    <property type="entry name" value="BCTRLSENSOR"/>
</dbReference>
<dbReference type="CDD" id="cd17574">
    <property type="entry name" value="REC_OmpR"/>
    <property type="match status" value="1"/>
</dbReference>
<dbReference type="SMART" id="SM00448">
    <property type="entry name" value="REC"/>
    <property type="match status" value="1"/>
</dbReference>
<dbReference type="RefSeq" id="WP_167269751.1">
    <property type="nucleotide sequence ID" value="NZ_JAASQJ010000002.1"/>
</dbReference>
<dbReference type="SMART" id="SM00387">
    <property type="entry name" value="HATPase_c"/>
    <property type="match status" value="2"/>
</dbReference>
<evidence type="ECO:0000256" key="3">
    <source>
        <dbReference type="ARBA" id="ARBA00022553"/>
    </source>
</evidence>
<dbReference type="SUPFAM" id="SSF55874">
    <property type="entry name" value="ATPase domain of HSP90 chaperone/DNA topoisomerase II/histidine kinase"/>
    <property type="match status" value="2"/>
</dbReference>
<dbReference type="SMART" id="SM00091">
    <property type="entry name" value="PAS"/>
    <property type="match status" value="2"/>
</dbReference>
<dbReference type="InterPro" id="IPR001610">
    <property type="entry name" value="PAC"/>
</dbReference>
<feature type="domain" description="PAC" evidence="7">
    <location>
        <begin position="1076"/>
        <end position="1128"/>
    </location>
</feature>
<dbReference type="InterPro" id="IPR000014">
    <property type="entry name" value="PAS"/>
</dbReference>
<comment type="catalytic activity">
    <reaction evidence="1">
        <text>ATP + protein L-histidine = ADP + protein N-phospho-L-histidine.</text>
        <dbReference type="EC" id="2.7.13.3"/>
    </reaction>
</comment>
<evidence type="ECO:0000256" key="1">
    <source>
        <dbReference type="ARBA" id="ARBA00000085"/>
    </source>
</evidence>
<gene>
    <name evidence="8" type="ORF">FHS68_002136</name>
</gene>
<dbReference type="InterPro" id="IPR005467">
    <property type="entry name" value="His_kinase_dom"/>
</dbReference>
<dbReference type="SUPFAM" id="SSF47384">
    <property type="entry name" value="Homodimeric domain of signal transducing histidine kinase"/>
    <property type="match status" value="2"/>
</dbReference>
<dbReference type="InterPro" id="IPR011006">
    <property type="entry name" value="CheY-like_superfamily"/>
</dbReference>
<evidence type="ECO:0000259" key="7">
    <source>
        <dbReference type="PROSITE" id="PS50113"/>
    </source>
</evidence>
<reference evidence="8 9" key="1">
    <citation type="submission" date="2020-03" db="EMBL/GenBank/DDBJ databases">
        <title>Genomic Encyclopedia of Type Strains, Phase IV (KMG-IV): sequencing the most valuable type-strain genomes for metagenomic binning, comparative biology and taxonomic classification.</title>
        <authorList>
            <person name="Goeker M."/>
        </authorList>
    </citation>
    <scope>NUCLEOTIDE SEQUENCE [LARGE SCALE GENOMIC DNA]</scope>
    <source>
        <strain evidence="8 9">DSM 102865</strain>
    </source>
</reference>
<dbReference type="Gene3D" id="1.10.287.130">
    <property type="match status" value="2"/>
</dbReference>
<dbReference type="Pfam" id="PF08448">
    <property type="entry name" value="PAS_4"/>
    <property type="match status" value="1"/>
</dbReference>
<dbReference type="EMBL" id="JAASQJ010000002">
    <property type="protein sequence ID" value="NIJ52966.1"/>
    <property type="molecule type" value="Genomic_DNA"/>
</dbReference>
<dbReference type="PANTHER" id="PTHR43547">
    <property type="entry name" value="TWO-COMPONENT HISTIDINE KINASE"/>
    <property type="match status" value="1"/>
</dbReference>
<keyword evidence="9" id="KW-1185">Reference proteome</keyword>
<dbReference type="Gene3D" id="6.10.250.690">
    <property type="match status" value="1"/>
</dbReference>
<feature type="domain" description="PAC" evidence="7">
    <location>
        <begin position="949"/>
        <end position="1004"/>
    </location>
</feature>
<dbReference type="PROSITE" id="PS50109">
    <property type="entry name" value="HIS_KIN"/>
    <property type="match status" value="2"/>
</dbReference>
<dbReference type="Pfam" id="PF00072">
    <property type="entry name" value="Response_reg"/>
    <property type="match status" value="1"/>
</dbReference>
<dbReference type="PANTHER" id="PTHR43547:SF2">
    <property type="entry name" value="HYBRID SIGNAL TRANSDUCTION HISTIDINE KINASE C"/>
    <property type="match status" value="1"/>
</dbReference>
<feature type="domain" description="Histidine kinase" evidence="5">
    <location>
        <begin position="349"/>
        <end position="565"/>
    </location>
</feature>
<evidence type="ECO:0000313" key="9">
    <source>
        <dbReference type="Proteomes" id="UP001179181"/>
    </source>
</evidence>
<organism evidence="8 9">
    <name type="scientific">Dyadobacter arcticus</name>
    <dbReference type="NCBI Taxonomy" id="1078754"/>
    <lineage>
        <taxon>Bacteria</taxon>
        <taxon>Pseudomonadati</taxon>
        <taxon>Bacteroidota</taxon>
        <taxon>Cytophagia</taxon>
        <taxon>Cytophagales</taxon>
        <taxon>Spirosomataceae</taxon>
        <taxon>Dyadobacter</taxon>
    </lineage>
</organism>
<feature type="domain" description="Response regulatory" evidence="6">
    <location>
        <begin position="620"/>
        <end position="735"/>
    </location>
</feature>
<dbReference type="InterPro" id="IPR004358">
    <property type="entry name" value="Sig_transdc_His_kin-like_C"/>
</dbReference>
<dbReference type="Gene3D" id="2.10.70.100">
    <property type="match status" value="1"/>
</dbReference>
<evidence type="ECO:0000256" key="2">
    <source>
        <dbReference type="ARBA" id="ARBA00012438"/>
    </source>
</evidence>
<dbReference type="SUPFAM" id="SSF52172">
    <property type="entry name" value="CheY-like"/>
    <property type="match status" value="1"/>
</dbReference>
<dbReference type="Pfam" id="PF08447">
    <property type="entry name" value="PAS_3"/>
    <property type="match status" value="1"/>
</dbReference>
<name>A0ABX0UIZ1_9BACT</name>
<evidence type="ECO:0000256" key="4">
    <source>
        <dbReference type="PROSITE-ProRule" id="PRU00169"/>
    </source>
</evidence>
<dbReference type="InterPro" id="IPR003661">
    <property type="entry name" value="HisK_dim/P_dom"/>
</dbReference>
<dbReference type="InterPro" id="IPR001789">
    <property type="entry name" value="Sig_transdc_resp-reg_receiver"/>
</dbReference>
<dbReference type="CDD" id="cd00082">
    <property type="entry name" value="HisKA"/>
    <property type="match status" value="2"/>
</dbReference>
<accession>A0ABX0UIZ1</accession>
<dbReference type="InterPro" id="IPR013656">
    <property type="entry name" value="PAS_4"/>
</dbReference>
<dbReference type="Gene3D" id="3.40.50.2300">
    <property type="match status" value="1"/>
</dbReference>
<sequence>MDIQYGSKTNRDNYKFLSGGGKTGELIRSLDWSATPLGPVGSWPQSLRSALSICLNSNFPIAIYWGKGLHLLYNDAWSPIPGNKHPASLGLTAKQVWPEIWEDLAPQFEKAFKGEPGGSKDALLPMQRHGYTEECYFDFTFTPVYGEDGEVEGVFNAVIETTYRVINERRASLLKQLSICIATAHTCHNVYTLAVDFFKGYSKDIPFAFLYTIDQLGEAEFLASTGNHASLGKLWKNQLPVDDLIASGALLHIPDLSQYLTDIPQGYWPEQPVEGVLVPLSSNNGIVDAFIFCGISARLGYDEDYKDFYNSTAVAVMTVSQNIVSLQKERERSRSLAELDRLKTAFFTNISHEFRTPLTLLLGPVEEFLADPAMDQDVKARMGPVYRNVLRMQKLVNTLLEFSRIEAGRIHATFRAIDISAFTTDLASTFRSAIEKAGLKLSIKSFPINDPVFVDTDMWEKIILNLISNAFKYTFEGGISLEIRQIGPRVYVSVTDTGTGIAEDQLDKLFDRFHRIENSVGRSQEGTGIGLALVKELVGIHKGSILVKSQPGQGSVFTIEMPTGKAHLPADHIAAEDFSTTTIIRSAYIEEALGWTYMDDLQDTAGVGLMAASPEEQKRMVLVADDNADMRAYIKRLLEGQFTVLTAEDGQEAYLKMLQYKPDLLVSDIMMPKLDGFGLLQKIRLHPELKATPVLFLSACAGEESKVEGLDAGADDYLVKPFSAKELIVRVTNHIRANQVRRQTEKQFYDLFLQAPAIINVFKGPDHVYELFHPKNKEIFGAVDFTGMKLIEALPELADQGIVKMLDDVYLLGKTVVENQRQVTFVNKEGEKTVRYLDFIYQPWYDHRGRIEGVLNFAIDVTAQAKAQKTIRESEQNLRNIITQAPVAMCLFRGDDFVVETANDKMLLFWGKSKEEVLGKPVFEGLPEVKGQGFEKLFSDVYASGERYTAFEASVMLQRNGALETAYVNFVYEALRENDGSISGVMAVAVEVTEQVVARRKIEAAEEKARLAIESAELGTYEVDLLTQEVETSERFNKIWGIGRRASWAELISCIHPDDRAVRQEAHQEFLLTERLHYEVRVIWPDQSAHWIKVNGKLIRDLKGAPKSLLGVIQDISGQKQFSQQLQAQVKERTFQLQRSNEDLQQFAHVASHDLKEPVRKVKLFSSRLQTELAGHLPEKGQLYISKIQHAADRMFSMIDGVLTYSSLNAIEQSAEPIDLNEIINNIEDDMEVLIAQKGAVIKKEHLPVIEGAPVLIYQLFYNLIGNSLKFSKAGQAPIISISCAVPLNQGIVDIMVADNGIGFEQRYAERIFETFARLNGKDDYEGTGLGLSLCKKIVERHNGKIAVQSAVDKGTKFTITIPNVATGI</sequence>
<dbReference type="Pfam" id="PF02518">
    <property type="entry name" value="HATPase_c"/>
    <property type="match status" value="2"/>
</dbReference>
<dbReference type="InterPro" id="IPR003594">
    <property type="entry name" value="HATPase_dom"/>
</dbReference>
<dbReference type="Pfam" id="PF00512">
    <property type="entry name" value="HisKA"/>
    <property type="match status" value="2"/>
</dbReference>
<dbReference type="Proteomes" id="UP001179181">
    <property type="component" value="Unassembled WGS sequence"/>
</dbReference>
<proteinExistence type="predicted"/>
<feature type="modified residue" description="4-aspartylphosphate" evidence="4">
    <location>
        <position position="668"/>
    </location>
</feature>
<dbReference type="SMART" id="SM00086">
    <property type="entry name" value="PAC"/>
    <property type="match status" value="2"/>
</dbReference>
<dbReference type="Gene3D" id="3.30.565.10">
    <property type="entry name" value="Histidine kinase-like ATPase, C-terminal domain"/>
    <property type="match status" value="2"/>
</dbReference>
<dbReference type="EC" id="2.7.13.3" evidence="2"/>
<protein>
    <recommendedName>
        <fullName evidence="2">histidine kinase</fullName>
        <ecNumber evidence="2">2.7.13.3</ecNumber>
    </recommendedName>
</protein>
<dbReference type="CDD" id="cd00130">
    <property type="entry name" value="PAS"/>
    <property type="match status" value="1"/>
</dbReference>
<feature type="domain" description="PAC" evidence="7">
    <location>
        <begin position="819"/>
        <end position="873"/>
    </location>
</feature>
<dbReference type="InterPro" id="IPR013655">
    <property type="entry name" value="PAS_fold_3"/>
</dbReference>
<dbReference type="InterPro" id="IPR036890">
    <property type="entry name" value="HATPase_C_sf"/>
</dbReference>
<evidence type="ECO:0000259" key="6">
    <source>
        <dbReference type="PROSITE" id="PS50110"/>
    </source>
</evidence>
<dbReference type="InterPro" id="IPR036097">
    <property type="entry name" value="HisK_dim/P_sf"/>
</dbReference>
<dbReference type="InterPro" id="IPR000700">
    <property type="entry name" value="PAS-assoc_C"/>
</dbReference>
<evidence type="ECO:0000313" key="8">
    <source>
        <dbReference type="EMBL" id="NIJ52966.1"/>
    </source>
</evidence>
<evidence type="ECO:0000259" key="5">
    <source>
        <dbReference type="PROSITE" id="PS50109"/>
    </source>
</evidence>
<dbReference type="SMART" id="SM00388">
    <property type="entry name" value="HisKA"/>
    <property type="match status" value="2"/>
</dbReference>
<dbReference type="InterPro" id="IPR035965">
    <property type="entry name" value="PAS-like_dom_sf"/>
</dbReference>
<dbReference type="Gene3D" id="3.30.450.20">
    <property type="entry name" value="PAS domain"/>
    <property type="match status" value="4"/>
</dbReference>
<comment type="caution">
    <text evidence="8">The sequence shown here is derived from an EMBL/GenBank/DDBJ whole genome shotgun (WGS) entry which is preliminary data.</text>
</comment>
<dbReference type="SUPFAM" id="SSF55785">
    <property type="entry name" value="PYP-like sensor domain (PAS domain)"/>
    <property type="match status" value="3"/>
</dbReference>